<protein>
    <submittedName>
        <fullName evidence="10">von Willebrand factor A domain-containing protein 7</fullName>
    </submittedName>
</protein>
<feature type="domain" description="Hemicentin/VWA7 galactose-binding" evidence="6">
    <location>
        <begin position="494"/>
        <end position="589"/>
    </location>
</feature>
<dbReference type="InterPro" id="IPR056475">
    <property type="entry name" value="GBD_Hemicentin/VWA7"/>
</dbReference>
<feature type="domain" description="Hemicentin/VWA7 galactose-binding" evidence="6">
    <location>
        <begin position="1419"/>
        <end position="1504"/>
    </location>
</feature>
<evidence type="ECO:0000313" key="10">
    <source>
        <dbReference type="EMBL" id="KAK0147725.1"/>
    </source>
</evidence>
<evidence type="ECO:0000259" key="6">
    <source>
        <dbReference type="Pfam" id="PF23560"/>
    </source>
</evidence>
<dbReference type="PANTHER" id="PTHR14905:SF18">
    <property type="entry name" value="VON WILLEBRAND FACTOR A DOMAIN-CONTAINING 10, TANDEM DUPLICATE 1-RELATED"/>
    <property type="match status" value="1"/>
</dbReference>
<feature type="domain" description="VWA7 Ig-like" evidence="7">
    <location>
        <begin position="1614"/>
        <end position="1713"/>
    </location>
</feature>
<feature type="domain" description="VWA7 Ig-like" evidence="7">
    <location>
        <begin position="710"/>
        <end position="805"/>
    </location>
</feature>
<dbReference type="GO" id="GO:0005576">
    <property type="term" value="C:extracellular region"/>
    <property type="evidence" value="ECO:0007669"/>
    <property type="project" value="UniProtKB-SubCell"/>
</dbReference>
<evidence type="ECO:0000313" key="11">
    <source>
        <dbReference type="Proteomes" id="UP001174136"/>
    </source>
</evidence>
<feature type="domain" description="VWA7 N-terminal" evidence="9">
    <location>
        <begin position="985"/>
        <end position="1209"/>
    </location>
</feature>
<gene>
    <name evidence="10" type="primary">Vwa7_3</name>
    <name evidence="10" type="ORF">N1851_012577</name>
</gene>
<feature type="chain" id="PRO_5041360109" evidence="5">
    <location>
        <begin position="21"/>
        <end position="1920"/>
    </location>
</feature>
<sequence length="1920" mass="204484">MRSSECWSVLSLVLLTGAAAFKINRGPSMDHSEITQMAILDVTVRTCRSLAEAEGRDFVFPPLSLTVTCVIAACNAAESTKSFLKAIKSIQKKNKRVDIRRLFNAAYHFDDETFEGGRKVITDGLAIIKASNKLDNFKAAREKLGEITHPLQDFYSHSNWIELGKEIPNNNLITVGTNIGNIDLARPTCQNCVGNDCTNNILEDIIRDQILTTGYFDAILSSKPAGKCSHGGRFDQTSDDEPIGGINKDTLTANHGHLHNAAARLAIAATIQLLDDIRGAAGDTDFLRMLGISKGSNKALCFVIDTTGSMADLLAVKAVTASIIDTKAGTRDEPSLYILVPFNDPDFGPLRRTTDPNVFKTWLSTLTATGGGDFPELSLSGLQLALTGAPPGSEIFLFTDATAKDIYLKDTVIALIEQTKTVVNFMLTGSFRFSFRSLANNGHNMSWTNQMSSPESQLYSELAYYSGGQAIEVSKDELSEATSIITESSAASLVTLLQAVRSPGKDESFSFSVDESVRNLTIYITGNVLNFTLTSPSGVSQSTNSPNKSLATVKVVGNFRTLQINPTVGIWVIMLLSTNPYSIKVIGQSGIDFLFDFVQFFQGASEGFDVLENRPGAGGNGTLLLTLTGSDSGTVTDVSLVEASGSGEVNGRMETLGGGEFLAHFDTIPSVEFVVRVKGNTDSRSKASTNDFQRQSNTQLKASTLAITTTFDSGILEPGSSFSVPFTVTTNGTGGNFTIVATNDQGFASMVVSPVELADGGSANGTVTLTAPLNTPTGTAVTLTIRAESPGSTDTNYVVLVFSIVARVTDNSRPLCQVISLTANCTSICSQSTWVVTANLTDANSTGIERISLQQGNGTLNTSTVLGPDGENVTLVMYTASCCSPDFELVAVDGAGNVGNCFRTIREPVSATVGPPVTSATTSSSTTTTTIATMSRALGFAILPGSSMSHQEITEDAILRATVLVCRDVAQSTGADFTFPPQPLTAGTVAVACSSPESSKSFRRAIRRITLENTQVDLRHPLNGSFHFDDEMFLGGRSIIATGLSAVKASNRQGNFEAATELLGEILHPLQDFYSHSNWVELENRLPNINLLRSNARIGNIAAVTRATCRNCVGDDCRNNILDDILQEKILTSGYFAIVPIVSTKPNGKCSHGGAVDQTSSKEPKGGINKDTFTSSHGHLHQEAANLAIAATVQLLDDVRQAAGDTDFLRMMGIFKGSSKALCFVIDTTESMSDDIEAVKAVTTSLVKSKVGTPDEPSVYILVPFNDPGFGPLTRTTDPKAFEKQVNDLTARGGGDSPEMSLSSLQVLYANMCLTNQQLLCFRGAPSGSEIFLFTDATAKDTNLKNTVIALIERSETVVNFMLTGTSEANRNPIRMSSPEDLLYRELADTSGGQVIEVTKSELSEATSIITESSTDSLVTLLQAARSPGKDKSFSFSVDDSVLKLTVYITGSTSQSSIDNNGPLGNFRSVGNLQTSQLNPKVGDWTLRMVSSHPYTLKVVGQSSIDFLFDFVELSQGPFSGFDVMETRPRTGKNGTLLMSLTASSATITDVSLVEPFGSGEVNGRVETRDGGEYLVHFDTIPLEDFVVCVKGKAASSTVAFQRQSSTTLKSSNLTVRSVSENIIVPGTLFLVPFSVTTGDVGGNFTIQATNDRDFISSFPDSLVLADGGSANGTVTLSAPLNTPSGSDVTLTIQVEAPGGADTNYVVQRFSIVNTVTDFQAPACRLIRLRGDCSLNCSLSAWELVVDVSDQSGVIRVDIKRGNGTLNTAVVAVGSGGENTTRVSYAASCCSPDVELLAVDGVGNVGSCPFSINDDPSTAALSTGTTLSPSYLIWVSLGLILVYQAYRRKKVLGLRPPTATRDGGSVFEVFPLRLFCVEEFSSGCSSFPQTRNMQDDTPTLPVTKARALKTGVIPGHCTVW</sequence>
<evidence type="ECO:0000256" key="2">
    <source>
        <dbReference type="ARBA" id="ARBA00022525"/>
    </source>
</evidence>
<comment type="subcellular location">
    <subcellularLocation>
        <location evidence="1">Secreted</location>
    </subcellularLocation>
</comment>
<evidence type="ECO:0000256" key="1">
    <source>
        <dbReference type="ARBA" id="ARBA00004613"/>
    </source>
</evidence>
<accession>A0AA47P472</accession>
<dbReference type="Pfam" id="PF23560">
    <property type="entry name" value="GBD_Hemicentin"/>
    <property type="match status" value="2"/>
</dbReference>
<dbReference type="InterPro" id="IPR057615">
    <property type="entry name" value="Ig_VWA7"/>
</dbReference>
<reference evidence="10" key="1">
    <citation type="journal article" date="2023" name="Front. Mar. Sci.">
        <title>A new Merluccius polli reference genome to investigate the effects of global change in West African waters.</title>
        <authorList>
            <person name="Mateo J.L."/>
            <person name="Blanco-Fernandez C."/>
            <person name="Garcia-Vazquez E."/>
            <person name="Machado-Schiaffino G."/>
        </authorList>
    </citation>
    <scope>NUCLEOTIDE SEQUENCE</scope>
    <source>
        <strain evidence="10">C29</strain>
        <tissue evidence="10">Fin</tissue>
    </source>
</reference>
<keyword evidence="2" id="KW-0964">Secreted</keyword>
<evidence type="ECO:0000256" key="5">
    <source>
        <dbReference type="SAM" id="SignalP"/>
    </source>
</evidence>
<evidence type="ECO:0000259" key="8">
    <source>
        <dbReference type="Pfam" id="PF25106"/>
    </source>
</evidence>
<dbReference type="EMBL" id="JAOPHQ010002284">
    <property type="protein sequence ID" value="KAK0147725.1"/>
    <property type="molecule type" value="Genomic_DNA"/>
</dbReference>
<dbReference type="Pfam" id="PF25106">
    <property type="entry name" value="VWA_4"/>
    <property type="match status" value="2"/>
</dbReference>
<dbReference type="InterPro" id="IPR056862">
    <property type="entry name" value="VWA7_N"/>
</dbReference>
<feature type="domain" description="VWA7 N-terminal" evidence="9">
    <location>
        <begin position="66"/>
        <end position="287"/>
    </location>
</feature>
<evidence type="ECO:0000256" key="4">
    <source>
        <dbReference type="ARBA" id="ARBA00023180"/>
    </source>
</evidence>
<feature type="domain" description="Hemicentin-1-like von Willebrand factor A" evidence="8">
    <location>
        <begin position="299"/>
        <end position="475"/>
    </location>
</feature>
<keyword evidence="4" id="KW-0325">Glycoprotein</keyword>
<dbReference type="Pfam" id="PF25107">
    <property type="entry name" value="VWA7_N"/>
    <property type="match status" value="2"/>
</dbReference>
<name>A0AA47P472_MERPO</name>
<dbReference type="InterPro" id="IPR056861">
    <property type="entry name" value="HMCN1-like_VWA"/>
</dbReference>
<dbReference type="PANTHER" id="PTHR14905">
    <property type="entry name" value="NG37"/>
    <property type="match status" value="1"/>
</dbReference>
<evidence type="ECO:0000256" key="3">
    <source>
        <dbReference type="ARBA" id="ARBA00022729"/>
    </source>
</evidence>
<feature type="signal peptide" evidence="5">
    <location>
        <begin position="1"/>
        <end position="20"/>
    </location>
</feature>
<keyword evidence="3 5" id="KW-0732">Signal</keyword>
<dbReference type="InterPro" id="IPR036465">
    <property type="entry name" value="vWFA_dom_sf"/>
</dbReference>
<dbReference type="SUPFAM" id="SSF53300">
    <property type="entry name" value="vWA-like"/>
    <property type="match status" value="2"/>
</dbReference>
<evidence type="ECO:0000259" key="9">
    <source>
        <dbReference type="Pfam" id="PF25107"/>
    </source>
</evidence>
<keyword evidence="11" id="KW-1185">Reference proteome</keyword>
<comment type="caution">
    <text evidence="10">The sequence shown here is derived from an EMBL/GenBank/DDBJ whole genome shotgun (WGS) entry which is preliminary data.</text>
</comment>
<feature type="domain" description="Hemicentin-1-like von Willebrand factor A" evidence="8">
    <location>
        <begin position="1221"/>
        <end position="1400"/>
    </location>
</feature>
<dbReference type="Pfam" id="PF23619">
    <property type="entry name" value="Ig_VWA7"/>
    <property type="match status" value="2"/>
</dbReference>
<dbReference type="Proteomes" id="UP001174136">
    <property type="component" value="Unassembled WGS sequence"/>
</dbReference>
<proteinExistence type="predicted"/>
<dbReference type="Gene3D" id="3.40.50.410">
    <property type="entry name" value="von Willebrand factor, type A domain"/>
    <property type="match status" value="2"/>
</dbReference>
<organism evidence="10 11">
    <name type="scientific">Merluccius polli</name>
    <name type="common">Benguela hake</name>
    <name type="synonym">Merluccius cadenati</name>
    <dbReference type="NCBI Taxonomy" id="89951"/>
    <lineage>
        <taxon>Eukaryota</taxon>
        <taxon>Metazoa</taxon>
        <taxon>Chordata</taxon>
        <taxon>Craniata</taxon>
        <taxon>Vertebrata</taxon>
        <taxon>Euteleostomi</taxon>
        <taxon>Actinopterygii</taxon>
        <taxon>Neopterygii</taxon>
        <taxon>Teleostei</taxon>
        <taxon>Neoteleostei</taxon>
        <taxon>Acanthomorphata</taxon>
        <taxon>Zeiogadaria</taxon>
        <taxon>Gadariae</taxon>
        <taxon>Gadiformes</taxon>
        <taxon>Gadoidei</taxon>
        <taxon>Merlucciidae</taxon>
        <taxon>Merluccius</taxon>
    </lineage>
</organism>
<evidence type="ECO:0000259" key="7">
    <source>
        <dbReference type="Pfam" id="PF23619"/>
    </source>
</evidence>
<dbReference type="InterPro" id="IPR052577">
    <property type="entry name" value="VWA7"/>
</dbReference>